<evidence type="ECO:0000256" key="10">
    <source>
        <dbReference type="ARBA" id="ARBA00022801"/>
    </source>
</evidence>
<evidence type="ECO:0000259" key="12">
    <source>
        <dbReference type="PROSITE" id="PS51831"/>
    </source>
</evidence>
<keyword evidence="14" id="KW-1185">Reference proteome</keyword>
<name>A0A7J7J1A0_BUGNE</name>
<dbReference type="InterPro" id="IPR006674">
    <property type="entry name" value="HD_domain"/>
</dbReference>
<dbReference type="GO" id="GO:0002953">
    <property type="term" value="F:5'-deoxynucleotidase activity"/>
    <property type="evidence" value="ECO:0007669"/>
    <property type="project" value="UniProtKB-EC"/>
</dbReference>
<sequence>MDLSLLHFLTMVGKLKHLKRTGWVKNEVNEPECVASHMYRMSIMGMLIPQDSTIDKNRVIKMALVHDMAEAIVGDITPSCGVSQVDKYNMEKAGLLEMTKNIPDKAIADEIHGLWQEYEDGTTEVARLVKDFDKFDMILQAYEYEQEQQKIGHRGLEEFFNSTKNIFKTDMVKSWDTALRQKRNLPPESE</sequence>
<dbReference type="SUPFAM" id="SSF109604">
    <property type="entry name" value="HD-domain/PDEase-like"/>
    <property type="match status" value="1"/>
</dbReference>
<evidence type="ECO:0000256" key="3">
    <source>
        <dbReference type="ARBA" id="ARBA00001941"/>
    </source>
</evidence>
<protein>
    <recommendedName>
        <fullName evidence="8">5'-deoxynucleotidase HDDC2</fullName>
        <ecNumber evidence="7">3.1.3.89</ecNumber>
    </recommendedName>
    <alternativeName>
        <fullName evidence="11">HD domain-containing protein 2</fullName>
    </alternativeName>
</protein>
<dbReference type="GO" id="GO:0046872">
    <property type="term" value="F:metal ion binding"/>
    <property type="evidence" value="ECO:0007669"/>
    <property type="project" value="UniProtKB-KW"/>
</dbReference>
<reference evidence="13" key="1">
    <citation type="submission" date="2020-06" db="EMBL/GenBank/DDBJ databases">
        <title>Draft genome of Bugula neritina, a colonial animal packing powerful symbionts and potential medicines.</title>
        <authorList>
            <person name="Rayko M."/>
        </authorList>
    </citation>
    <scope>NUCLEOTIDE SEQUENCE [LARGE SCALE GENOMIC DNA]</scope>
    <source>
        <strain evidence="13">Kwan_BN1</strain>
    </source>
</reference>
<evidence type="ECO:0000256" key="11">
    <source>
        <dbReference type="ARBA" id="ARBA00032735"/>
    </source>
</evidence>
<accession>A0A7J7J1A0</accession>
<evidence type="ECO:0000256" key="2">
    <source>
        <dbReference type="ARBA" id="ARBA00001936"/>
    </source>
</evidence>
<comment type="function">
    <text evidence="4">Catalyzes the dephosphorylation of the nucleoside 5'-monophosphates deoxyadenosine monophosphate (dAMP), deoxycytidine monophosphate (dCMP), deoxyguanosine monophosphate (dGMP) and deoxythymidine monophosphate (dTMP).</text>
</comment>
<dbReference type="InterPro" id="IPR039356">
    <property type="entry name" value="YfbR/HDDC2"/>
</dbReference>
<dbReference type="AlphaFoldDB" id="A0A7J7J1A0"/>
<keyword evidence="9" id="KW-0479">Metal-binding</keyword>
<dbReference type="Proteomes" id="UP000593567">
    <property type="component" value="Unassembled WGS sequence"/>
</dbReference>
<dbReference type="Gene3D" id="1.10.3210.10">
    <property type="entry name" value="Hypothetical protein af1432"/>
    <property type="match status" value="1"/>
</dbReference>
<dbReference type="Pfam" id="PF13023">
    <property type="entry name" value="HD_3"/>
    <property type="match status" value="1"/>
</dbReference>
<dbReference type="PANTHER" id="PTHR11845">
    <property type="entry name" value="5'-DEOXYNUCLEOTIDASE HDDC2"/>
    <property type="match status" value="1"/>
</dbReference>
<dbReference type="InterPro" id="IPR003607">
    <property type="entry name" value="HD/PDEase_dom"/>
</dbReference>
<dbReference type="EMBL" id="VXIV02003230">
    <property type="protein sequence ID" value="KAF6019444.1"/>
    <property type="molecule type" value="Genomic_DNA"/>
</dbReference>
<evidence type="ECO:0000313" key="14">
    <source>
        <dbReference type="Proteomes" id="UP000593567"/>
    </source>
</evidence>
<comment type="similarity">
    <text evidence="5">Belongs to the HDDC2 family.</text>
</comment>
<dbReference type="PROSITE" id="PS51831">
    <property type="entry name" value="HD"/>
    <property type="match status" value="1"/>
</dbReference>
<dbReference type="SMART" id="SM00471">
    <property type="entry name" value="HDc"/>
    <property type="match status" value="1"/>
</dbReference>
<comment type="cofactor">
    <cofactor evidence="3">
        <name>Co(2+)</name>
        <dbReference type="ChEBI" id="CHEBI:48828"/>
    </cofactor>
</comment>
<dbReference type="OrthoDB" id="10254258at2759"/>
<proteinExistence type="inferred from homology"/>
<evidence type="ECO:0000256" key="8">
    <source>
        <dbReference type="ARBA" id="ARBA00015933"/>
    </source>
</evidence>
<evidence type="ECO:0000256" key="4">
    <source>
        <dbReference type="ARBA" id="ARBA00004074"/>
    </source>
</evidence>
<dbReference type="EC" id="3.1.3.89" evidence="7"/>
<evidence type="ECO:0000256" key="6">
    <source>
        <dbReference type="ARBA" id="ARBA00011738"/>
    </source>
</evidence>
<gene>
    <name evidence="13" type="ORF">EB796_022251</name>
</gene>
<comment type="subunit">
    <text evidence="6">Homodimer.</text>
</comment>
<dbReference type="FunFam" id="1.10.3210.10:FF:000016">
    <property type="entry name" value="HD domain-containing protein 2"/>
    <property type="match status" value="1"/>
</dbReference>
<comment type="cofactor">
    <cofactor evidence="2">
        <name>Mn(2+)</name>
        <dbReference type="ChEBI" id="CHEBI:29035"/>
    </cofactor>
</comment>
<keyword evidence="10" id="KW-0378">Hydrolase</keyword>
<dbReference type="PANTHER" id="PTHR11845:SF13">
    <property type="entry name" value="5'-DEOXYNUCLEOTIDASE HDDC2"/>
    <property type="match status" value="1"/>
</dbReference>
<evidence type="ECO:0000313" key="13">
    <source>
        <dbReference type="EMBL" id="KAF6019444.1"/>
    </source>
</evidence>
<evidence type="ECO:0000256" key="9">
    <source>
        <dbReference type="ARBA" id="ARBA00022723"/>
    </source>
</evidence>
<comment type="caution">
    <text evidence="13">The sequence shown here is derived from an EMBL/GenBank/DDBJ whole genome shotgun (WGS) entry which is preliminary data.</text>
</comment>
<evidence type="ECO:0000256" key="5">
    <source>
        <dbReference type="ARBA" id="ARBA00009999"/>
    </source>
</evidence>
<organism evidence="13 14">
    <name type="scientific">Bugula neritina</name>
    <name type="common">Brown bryozoan</name>
    <name type="synonym">Sertularia neritina</name>
    <dbReference type="NCBI Taxonomy" id="10212"/>
    <lineage>
        <taxon>Eukaryota</taxon>
        <taxon>Metazoa</taxon>
        <taxon>Spiralia</taxon>
        <taxon>Lophotrochozoa</taxon>
        <taxon>Bryozoa</taxon>
        <taxon>Gymnolaemata</taxon>
        <taxon>Cheilostomatida</taxon>
        <taxon>Flustrina</taxon>
        <taxon>Buguloidea</taxon>
        <taxon>Bugulidae</taxon>
        <taxon>Bugula</taxon>
    </lineage>
</organism>
<dbReference type="GO" id="GO:0005737">
    <property type="term" value="C:cytoplasm"/>
    <property type="evidence" value="ECO:0007669"/>
    <property type="project" value="TreeGrafter"/>
</dbReference>
<comment type="catalytic activity">
    <reaction evidence="1">
        <text>a 2'-deoxyribonucleoside 5'-phosphate + H2O = a 2'-deoxyribonucleoside + phosphate</text>
        <dbReference type="Rhea" id="RHEA:36167"/>
        <dbReference type="ChEBI" id="CHEBI:15377"/>
        <dbReference type="ChEBI" id="CHEBI:18274"/>
        <dbReference type="ChEBI" id="CHEBI:43474"/>
        <dbReference type="ChEBI" id="CHEBI:65317"/>
        <dbReference type="EC" id="3.1.3.89"/>
    </reaction>
</comment>
<feature type="domain" description="HD" evidence="12">
    <location>
        <begin position="34"/>
        <end position="138"/>
    </location>
</feature>
<evidence type="ECO:0000256" key="7">
    <source>
        <dbReference type="ARBA" id="ARBA00012964"/>
    </source>
</evidence>
<evidence type="ECO:0000256" key="1">
    <source>
        <dbReference type="ARBA" id="ARBA00001638"/>
    </source>
</evidence>